<name>A0A927CE02_9BACL</name>
<reference evidence="1" key="1">
    <citation type="submission" date="2020-09" db="EMBL/GenBank/DDBJ databases">
        <title>A novel bacterium of genus Paenibacillus, isolated from South China Sea.</title>
        <authorList>
            <person name="Huang H."/>
            <person name="Mo K."/>
            <person name="Hu Y."/>
        </authorList>
    </citation>
    <scope>NUCLEOTIDE SEQUENCE</scope>
    <source>
        <strain evidence="1">IB182363</strain>
    </source>
</reference>
<dbReference type="Proteomes" id="UP000639396">
    <property type="component" value="Unassembled WGS sequence"/>
</dbReference>
<evidence type="ECO:0000313" key="2">
    <source>
        <dbReference type="Proteomes" id="UP000639396"/>
    </source>
</evidence>
<sequence length="159" mass="17932">MRKMTAAVEWMLLILLVLYLAPMVIPFSDMHHFSRDINQAKKEGSFYPGSPDRQTYYDSKLRVDGVIYREGQLSVYMTGTGLGPYSKLPSNLQIETDSGAPLQYSGGGSSHNVLRTEGYYVYKNVPDQIRSVTIRNREPAYGQSFAFHLSLEGSGRHDE</sequence>
<gene>
    <name evidence="1" type="ORF">IDH45_23065</name>
</gene>
<keyword evidence="2" id="KW-1185">Reference proteome</keyword>
<dbReference type="EMBL" id="JACXJA010000034">
    <property type="protein sequence ID" value="MBD2864862.1"/>
    <property type="molecule type" value="Genomic_DNA"/>
</dbReference>
<dbReference type="AlphaFoldDB" id="A0A927CE02"/>
<accession>A0A927CE02</accession>
<protein>
    <submittedName>
        <fullName evidence="1">Uncharacterized protein</fullName>
    </submittedName>
</protein>
<dbReference type="RefSeq" id="WP_190930483.1">
    <property type="nucleotide sequence ID" value="NZ_JACXJA010000034.1"/>
</dbReference>
<comment type="caution">
    <text evidence="1">The sequence shown here is derived from an EMBL/GenBank/DDBJ whole genome shotgun (WGS) entry which is preliminary data.</text>
</comment>
<organism evidence="1 2">
    <name type="scientific">Paenibacillus oceani</name>
    <dbReference type="NCBI Taxonomy" id="2772510"/>
    <lineage>
        <taxon>Bacteria</taxon>
        <taxon>Bacillati</taxon>
        <taxon>Bacillota</taxon>
        <taxon>Bacilli</taxon>
        <taxon>Bacillales</taxon>
        <taxon>Paenibacillaceae</taxon>
        <taxon>Paenibacillus</taxon>
    </lineage>
</organism>
<proteinExistence type="predicted"/>
<evidence type="ECO:0000313" key="1">
    <source>
        <dbReference type="EMBL" id="MBD2864862.1"/>
    </source>
</evidence>